<evidence type="ECO:0000313" key="3">
    <source>
        <dbReference type="Proteomes" id="UP000198403"/>
    </source>
</evidence>
<dbReference type="RefSeq" id="WP_089334751.1">
    <property type="nucleotide sequence ID" value="NZ_FZNO01000001.1"/>
</dbReference>
<name>A0A238UT11_9ACTN</name>
<evidence type="ECO:0000313" key="2">
    <source>
        <dbReference type="EMBL" id="SNR24489.1"/>
    </source>
</evidence>
<dbReference type="EMBL" id="FZNO01000001">
    <property type="protein sequence ID" value="SNR24489.1"/>
    <property type="molecule type" value="Genomic_DNA"/>
</dbReference>
<keyword evidence="1" id="KW-0175">Coiled coil</keyword>
<protein>
    <submittedName>
        <fullName evidence="2">Uncharacterized protein</fullName>
    </submittedName>
</protein>
<reference evidence="2 3" key="1">
    <citation type="submission" date="2017-06" db="EMBL/GenBank/DDBJ databases">
        <authorList>
            <person name="Kim H.J."/>
            <person name="Triplett B.A."/>
        </authorList>
    </citation>
    <scope>NUCLEOTIDE SEQUENCE [LARGE SCALE GENOMIC DNA]</scope>
    <source>
        <strain evidence="2 3">DSM 44272</strain>
    </source>
</reference>
<evidence type="ECO:0000256" key="1">
    <source>
        <dbReference type="SAM" id="Coils"/>
    </source>
</evidence>
<accession>A0A238UT11</accession>
<dbReference type="Proteomes" id="UP000198403">
    <property type="component" value="Unassembled WGS sequence"/>
</dbReference>
<gene>
    <name evidence="2" type="ORF">SAMN06272737_101260</name>
</gene>
<organism evidence="2 3">
    <name type="scientific">Blastococcus mobilis</name>
    <dbReference type="NCBI Taxonomy" id="1938746"/>
    <lineage>
        <taxon>Bacteria</taxon>
        <taxon>Bacillati</taxon>
        <taxon>Actinomycetota</taxon>
        <taxon>Actinomycetes</taxon>
        <taxon>Geodermatophilales</taxon>
        <taxon>Geodermatophilaceae</taxon>
        <taxon>Blastococcus</taxon>
    </lineage>
</organism>
<keyword evidence="3" id="KW-1185">Reference proteome</keyword>
<feature type="coiled-coil region" evidence="1">
    <location>
        <begin position="24"/>
        <end position="51"/>
    </location>
</feature>
<sequence>MNDQTAAGSTAFRHLSLAEKLEYLQVLSDVVSDIRAELARAEAERAALTSSVLESDLHRVSAVRGTPH</sequence>
<dbReference type="AlphaFoldDB" id="A0A238UT11"/>
<proteinExistence type="predicted"/>